<dbReference type="Proteomes" id="UP000085678">
    <property type="component" value="Unplaced"/>
</dbReference>
<accession>A0A1S3IM78</accession>
<reference evidence="2" key="1">
    <citation type="submission" date="2025-08" db="UniProtKB">
        <authorList>
            <consortium name="RefSeq"/>
        </authorList>
    </citation>
    <scope>IDENTIFICATION</scope>
    <source>
        <tissue evidence="2">Gonads</tissue>
    </source>
</reference>
<sequence>MWLPCTQQEKWFVAGNVHVHLDIMLNHVALTTPRPVYVISVPQGHFNPDPTCLVPNASKKYHAMAHVQNISIKGLRQRTQSASVSKDAIGMKTLLLVKRINCARQGMKLMIKAGARNAIMGLSPTQTTIWKNVVLTPNVKISTVVSEFLEIPQTIMCVVISNKRILT</sequence>
<dbReference type="GeneID" id="106165084"/>
<evidence type="ECO:0000313" key="1">
    <source>
        <dbReference type="Proteomes" id="UP000085678"/>
    </source>
</evidence>
<dbReference type="RefSeq" id="XP_013398634.1">
    <property type="nucleotide sequence ID" value="XM_013543180.1"/>
</dbReference>
<dbReference type="InParanoid" id="A0A1S3IM78"/>
<name>A0A1S3IM78_LINAN</name>
<gene>
    <name evidence="2" type="primary">LOC106165084</name>
</gene>
<protein>
    <submittedName>
        <fullName evidence="2">Uncharacterized protein LOC106165084</fullName>
    </submittedName>
</protein>
<keyword evidence="1" id="KW-1185">Reference proteome</keyword>
<proteinExistence type="predicted"/>
<organism evidence="1 2">
    <name type="scientific">Lingula anatina</name>
    <name type="common">Brachiopod</name>
    <name type="synonym">Lingula unguis</name>
    <dbReference type="NCBI Taxonomy" id="7574"/>
    <lineage>
        <taxon>Eukaryota</taxon>
        <taxon>Metazoa</taxon>
        <taxon>Spiralia</taxon>
        <taxon>Lophotrochozoa</taxon>
        <taxon>Brachiopoda</taxon>
        <taxon>Linguliformea</taxon>
        <taxon>Lingulata</taxon>
        <taxon>Lingulida</taxon>
        <taxon>Linguloidea</taxon>
        <taxon>Lingulidae</taxon>
        <taxon>Lingula</taxon>
    </lineage>
</organism>
<dbReference type="KEGG" id="lak:106165084"/>
<evidence type="ECO:0000313" key="2">
    <source>
        <dbReference type="RefSeq" id="XP_013398634.1"/>
    </source>
</evidence>
<dbReference type="AlphaFoldDB" id="A0A1S3IM78"/>